<evidence type="ECO:0000313" key="4">
    <source>
        <dbReference type="Proteomes" id="UP000284403"/>
    </source>
</evidence>
<dbReference type="Gene3D" id="1.10.510.10">
    <property type="entry name" value="Transferase(Phosphotransferase) domain 1"/>
    <property type="match status" value="1"/>
</dbReference>
<dbReference type="GO" id="GO:0004672">
    <property type="term" value="F:protein kinase activity"/>
    <property type="evidence" value="ECO:0007669"/>
    <property type="project" value="InterPro"/>
</dbReference>
<dbReference type="PANTHER" id="PTHR24347">
    <property type="entry name" value="SERINE/THREONINE-PROTEIN KINASE"/>
    <property type="match status" value="1"/>
</dbReference>
<organism evidence="3 4">
    <name type="scientific">Trypanosoma conorhini</name>
    <dbReference type="NCBI Taxonomy" id="83891"/>
    <lineage>
        <taxon>Eukaryota</taxon>
        <taxon>Discoba</taxon>
        <taxon>Euglenozoa</taxon>
        <taxon>Kinetoplastea</taxon>
        <taxon>Metakinetoplastina</taxon>
        <taxon>Trypanosomatida</taxon>
        <taxon>Trypanosomatidae</taxon>
        <taxon>Trypanosoma</taxon>
    </lineage>
</organism>
<accession>A0A3R7PKT8</accession>
<dbReference type="SUPFAM" id="SSF56112">
    <property type="entry name" value="Protein kinase-like (PK-like)"/>
    <property type="match status" value="1"/>
</dbReference>
<name>A0A3R7PKT8_9TRYP</name>
<feature type="domain" description="Protein kinase" evidence="2">
    <location>
        <begin position="29"/>
        <end position="286"/>
    </location>
</feature>
<dbReference type="PROSITE" id="PS00108">
    <property type="entry name" value="PROTEIN_KINASE_ST"/>
    <property type="match status" value="1"/>
</dbReference>
<reference evidence="3 4" key="1">
    <citation type="journal article" date="2018" name="BMC Genomics">
        <title>Genomic comparison of Trypanosoma conorhini and Trypanosoma rangeli to Trypanosoma cruzi strains of high and low virulence.</title>
        <authorList>
            <person name="Bradwell K.R."/>
            <person name="Koparde V.N."/>
            <person name="Matveyev A.V."/>
            <person name="Serrano M.G."/>
            <person name="Alves J.M."/>
            <person name="Parikh H."/>
            <person name="Huang B."/>
            <person name="Lee V."/>
            <person name="Espinosa-Alvarez O."/>
            <person name="Ortiz P.A."/>
            <person name="Costa-Martins A.G."/>
            <person name="Teixeira M.M."/>
            <person name="Buck G.A."/>
        </authorList>
    </citation>
    <scope>NUCLEOTIDE SEQUENCE [LARGE SCALE GENOMIC DNA]</scope>
    <source>
        <strain evidence="3 4">025E</strain>
    </source>
</reference>
<feature type="compositionally biased region" description="Low complexity" evidence="1">
    <location>
        <begin position="517"/>
        <end position="529"/>
    </location>
</feature>
<dbReference type="RefSeq" id="XP_029229533.1">
    <property type="nucleotide sequence ID" value="XM_029370398.1"/>
</dbReference>
<dbReference type="AlphaFoldDB" id="A0A3R7PKT8"/>
<dbReference type="SMART" id="SM00220">
    <property type="entry name" value="S_TKc"/>
    <property type="match status" value="1"/>
</dbReference>
<keyword evidence="4" id="KW-1185">Reference proteome</keyword>
<dbReference type="FunFam" id="1.10.510.10:FF:000673">
    <property type="entry name" value="CAMK family protein kinase"/>
    <property type="match status" value="1"/>
</dbReference>
<dbReference type="EMBL" id="MKKU01000156">
    <property type="protein sequence ID" value="RNF21430.1"/>
    <property type="molecule type" value="Genomic_DNA"/>
</dbReference>
<dbReference type="InterPro" id="IPR011009">
    <property type="entry name" value="Kinase-like_dom_sf"/>
</dbReference>
<dbReference type="PROSITE" id="PS50011">
    <property type="entry name" value="PROTEIN_KINASE_DOM"/>
    <property type="match status" value="1"/>
</dbReference>
<dbReference type="InterPro" id="IPR008271">
    <property type="entry name" value="Ser/Thr_kinase_AS"/>
</dbReference>
<evidence type="ECO:0000256" key="1">
    <source>
        <dbReference type="SAM" id="MobiDB-lite"/>
    </source>
</evidence>
<dbReference type="OrthoDB" id="40902at2759"/>
<dbReference type="SUPFAM" id="SSF52047">
    <property type="entry name" value="RNI-like"/>
    <property type="match status" value="1"/>
</dbReference>
<proteinExistence type="predicted"/>
<dbReference type="Gene3D" id="3.80.10.10">
    <property type="entry name" value="Ribonuclease Inhibitor"/>
    <property type="match status" value="1"/>
</dbReference>
<evidence type="ECO:0000313" key="3">
    <source>
        <dbReference type="EMBL" id="RNF21430.1"/>
    </source>
</evidence>
<protein>
    <recommendedName>
        <fullName evidence="2">Protein kinase domain-containing protein</fullName>
    </recommendedName>
</protein>
<gene>
    <name evidence="3" type="ORF">Tco025E_03480</name>
</gene>
<dbReference type="Pfam" id="PF00069">
    <property type="entry name" value="Pkinase"/>
    <property type="match status" value="1"/>
</dbReference>
<keyword evidence="3" id="KW-0808">Transferase</keyword>
<comment type="caution">
    <text evidence="3">The sequence shown here is derived from an EMBL/GenBank/DDBJ whole genome shotgun (WGS) entry which is preliminary data.</text>
</comment>
<sequence length="545" mass="60343">MDFQALQSTLTEARSGSSLAKCVSFNQRYELVEEIGKGAYGTVWKCHRRFDPLRCPYGVKIINKKQAGSKGLKGVMGEVETMSLLIHPNIVRLEETFQDEENLWIVMEYMPGGELRHALLRDGSFSETKTRRITTQLLLALEFIHQKGIVHRDLKPENCLLSGGDLVCKISDFGFSVLVWSDQCLMSFCGTTVFMAPEIFCEASYGRPVDMWALGVMVYLMVTGEYPFAGRNQKEIKEAICSARCNLKTGKIADTSTGLRDFISKLLVADPTRRLSAREALKQPWIKLGMNMGESIVEEAEPEKRGLRPRSIFRAAVIALMAAHRLCYLRYCRMLERNACGACTILRNFRFAVSGVYEPPSPTLDCSGVFAKCPRGVSLLLPMVEASRTIEALDVSNNNIDSLTVFQQLAKTVSQHPTLLSLNLSFNPVPALAGRALLRIARSPQSKLLHLGLDGTFITAETLSQIAAALKEKSGASPAAALTPQLTPVARTLEPNSSTQLKNFRVPSPRQQLGLVHSSFSRLRSSHPSAPRLPPISPAKRRLEK</sequence>
<dbReference type="GeneID" id="40317091"/>
<feature type="region of interest" description="Disordered" evidence="1">
    <location>
        <begin position="517"/>
        <end position="545"/>
    </location>
</feature>
<dbReference type="CDD" id="cd05117">
    <property type="entry name" value="STKc_CAMK"/>
    <property type="match status" value="1"/>
</dbReference>
<dbReference type="InterPro" id="IPR032675">
    <property type="entry name" value="LRR_dom_sf"/>
</dbReference>
<dbReference type="Proteomes" id="UP000284403">
    <property type="component" value="Unassembled WGS sequence"/>
</dbReference>
<evidence type="ECO:0000259" key="2">
    <source>
        <dbReference type="PROSITE" id="PS50011"/>
    </source>
</evidence>
<dbReference type="InterPro" id="IPR000719">
    <property type="entry name" value="Prot_kinase_dom"/>
</dbReference>
<dbReference type="GO" id="GO:0005524">
    <property type="term" value="F:ATP binding"/>
    <property type="evidence" value="ECO:0007669"/>
    <property type="project" value="InterPro"/>
</dbReference>